<evidence type="ECO:0000313" key="2">
    <source>
        <dbReference type="Proteomes" id="UP001732700"/>
    </source>
</evidence>
<reference evidence="1" key="1">
    <citation type="submission" date="2021-05" db="EMBL/GenBank/DDBJ databases">
        <authorList>
            <person name="Scholz U."/>
            <person name="Mascher M."/>
            <person name="Fiebig A."/>
        </authorList>
    </citation>
    <scope>NUCLEOTIDE SEQUENCE [LARGE SCALE GENOMIC DNA]</scope>
</reference>
<evidence type="ECO:0000313" key="1">
    <source>
        <dbReference type="EnsemblPlants" id="AVESA.00010b.r2.2CG0319260.1.CDS"/>
    </source>
</evidence>
<accession>A0ACD5UUV4</accession>
<dbReference type="EnsemblPlants" id="AVESA.00010b.r2.2CG0319260.1">
    <property type="protein sequence ID" value="AVESA.00010b.r2.2CG0319260.1.CDS"/>
    <property type="gene ID" value="AVESA.00010b.r2.2CG0319260"/>
</dbReference>
<sequence length="185" mass="19613">MDNTTSPPHSSCISPAATPAAAVSAGESSWAMHFADFLASSSSRQEMSRQGGGASESSFSSSGFSSSFDSLGDDDSFITSELMDEDDEDDSLQDTACSSAAGPKATSMYDMWMKSIVAMDAKKMDTAQLAKYFLEAGSRQQTTGPVQQVISSAGNSNEKQLYECSDLRKKGLCLVPLSMLIDYLG</sequence>
<organism evidence="1 2">
    <name type="scientific">Avena sativa</name>
    <name type="common">Oat</name>
    <dbReference type="NCBI Taxonomy" id="4498"/>
    <lineage>
        <taxon>Eukaryota</taxon>
        <taxon>Viridiplantae</taxon>
        <taxon>Streptophyta</taxon>
        <taxon>Embryophyta</taxon>
        <taxon>Tracheophyta</taxon>
        <taxon>Spermatophyta</taxon>
        <taxon>Magnoliopsida</taxon>
        <taxon>Liliopsida</taxon>
        <taxon>Poales</taxon>
        <taxon>Poaceae</taxon>
        <taxon>BOP clade</taxon>
        <taxon>Pooideae</taxon>
        <taxon>Poodae</taxon>
        <taxon>Poeae</taxon>
        <taxon>Poeae Chloroplast Group 1 (Aveneae type)</taxon>
        <taxon>Aveninae</taxon>
        <taxon>Avena</taxon>
    </lineage>
</organism>
<reference evidence="1" key="2">
    <citation type="submission" date="2025-09" db="UniProtKB">
        <authorList>
            <consortium name="EnsemblPlants"/>
        </authorList>
    </citation>
    <scope>IDENTIFICATION</scope>
</reference>
<name>A0ACD5UUV4_AVESA</name>
<keyword evidence="2" id="KW-1185">Reference proteome</keyword>
<dbReference type="Proteomes" id="UP001732700">
    <property type="component" value="Chromosome 2C"/>
</dbReference>
<protein>
    <submittedName>
        <fullName evidence="1">Uncharacterized protein</fullName>
    </submittedName>
</protein>
<proteinExistence type="predicted"/>